<protein>
    <submittedName>
        <fullName evidence="1">Uncharacterized protein</fullName>
    </submittedName>
</protein>
<reference evidence="1" key="1">
    <citation type="submission" date="2024-06" db="EMBL/GenBank/DDBJ databases">
        <title>This phage originates from the Bacteriophage catalogue of the Bacteriophage Competence Centre, Department of Microbiology und Biotechnology, Max Rubner-Institut, Kiel, Germany.</title>
        <authorList>
            <person name="Sprotte S."/>
            <person name="Brinks E."/>
            <person name="Hille F."/>
        </authorList>
    </citation>
    <scope>NUCLEOTIDE SEQUENCE</scope>
</reference>
<sequence>MEFNEEELFYLLALLKGDINELKEAFDMIKAFGAGGNTLHHINEYILLNLKIRASLLLKLEKIQEDFANAN</sequence>
<dbReference type="EMBL" id="PP944851">
    <property type="protein sequence ID" value="XDJ02173.1"/>
    <property type="molecule type" value="Genomic_DNA"/>
</dbReference>
<organism evidence="1">
    <name type="scientific">Enterococcus phage PMBT56</name>
    <dbReference type="NCBI Taxonomy" id="3229530"/>
    <lineage>
        <taxon>Viruses</taxon>
        <taxon>Duplodnaviria</taxon>
        <taxon>Heunggongvirae</taxon>
        <taxon>Uroviricota</taxon>
        <taxon>Caudoviricetes</taxon>
        <taxon>Saphexavirus</taxon>
    </lineage>
</organism>
<accession>A0AB39C6E2</accession>
<proteinExistence type="predicted"/>
<name>A0AB39C6E2_9CAUD</name>
<evidence type="ECO:0000313" key="1">
    <source>
        <dbReference type="EMBL" id="XDJ02173.1"/>
    </source>
</evidence>